<dbReference type="InterPro" id="IPR020846">
    <property type="entry name" value="MFS_dom"/>
</dbReference>
<dbReference type="Pfam" id="PF07690">
    <property type="entry name" value="MFS_1"/>
    <property type="match status" value="2"/>
</dbReference>
<feature type="domain" description="Major facilitator superfamily (MFS) profile" evidence="4">
    <location>
        <begin position="30"/>
        <end position="427"/>
    </location>
</feature>
<feature type="transmembrane region" description="Helical" evidence="3">
    <location>
        <begin position="304"/>
        <end position="321"/>
    </location>
</feature>
<evidence type="ECO:0000256" key="1">
    <source>
        <dbReference type="ARBA" id="ARBA00004141"/>
    </source>
</evidence>
<evidence type="ECO:0000256" key="2">
    <source>
        <dbReference type="ARBA" id="ARBA00006727"/>
    </source>
</evidence>
<comment type="subcellular location">
    <subcellularLocation>
        <location evidence="1">Membrane</location>
        <topology evidence="1">Multi-pass membrane protein</topology>
    </subcellularLocation>
</comment>
<feature type="transmembrane region" description="Helical" evidence="3">
    <location>
        <begin position="195"/>
        <end position="215"/>
    </location>
</feature>
<reference evidence="5 6" key="1">
    <citation type="submission" date="2019-07" db="EMBL/GenBank/DDBJ databases">
        <authorList>
            <person name="Friedrich A."/>
            <person name="Schacherer J."/>
        </authorList>
    </citation>
    <scope>NUCLEOTIDE SEQUENCE [LARGE SCALE GENOMIC DNA]</scope>
</reference>
<feature type="transmembrane region" description="Helical" evidence="3">
    <location>
        <begin position="102"/>
        <end position="126"/>
    </location>
</feature>
<organism evidence="5 6">
    <name type="scientific">Dekkera bruxellensis</name>
    <name type="common">Brettanomyces custersii</name>
    <dbReference type="NCBI Taxonomy" id="5007"/>
    <lineage>
        <taxon>Eukaryota</taxon>
        <taxon>Fungi</taxon>
        <taxon>Dikarya</taxon>
        <taxon>Ascomycota</taxon>
        <taxon>Saccharomycotina</taxon>
        <taxon>Pichiomycetes</taxon>
        <taxon>Pichiales</taxon>
        <taxon>Pichiaceae</taxon>
        <taxon>Brettanomyces</taxon>
    </lineage>
</organism>
<comment type="similarity">
    <text evidence="2">Belongs to the major facilitator superfamily. Monocarboxylate porter (TC 2.A.1.13) family.</text>
</comment>
<keyword evidence="3" id="KW-0472">Membrane</keyword>
<dbReference type="SUPFAM" id="SSF103473">
    <property type="entry name" value="MFS general substrate transporter"/>
    <property type="match status" value="1"/>
</dbReference>
<dbReference type="EMBL" id="CABFWN010000002">
    <property type="protein sequence ID" value="VUG17640.1"/>
    <property type="molecule type" value="Genomic_DNA"/>
</dbReference>
<feature type="transmembrane region" description="Helical" evidence="3">
    <location>
        <begin position="327"/>
        <end position="348"/>
    </location>
</feature>
<proteinExistence type="inferred from homology"/>
<dbReference type="InterPro" id="IPR036259">
    <property type="entry name" value="MFS_trans_sf"/>
</dbReference>
<sequence length="469" mass="51911">MVFTEDDTNLESADRKASLNDDIPDKFSGWGLLSLIGCFLFNVNAWGLVNAYALYLQAYINDDLFPNPNKLEFAAIGGFLFGGGIIFGPFINYLVGVLGMKTVILLGTVIQFVGGLLASFCTKIWQLYCTQGILQGIGTGLIVIPTIIIIPQWFKEGHDGKRNYAMGITCAGAGIGGIVYNVGMEPILRHNSWRWALRTQTIMAAVMNILSIFLIRTRSKNIKPIYKFYDKVVYRTVGIQMMMVWEIFTMLGYMTLMYNLGDFTRSLGYGNKEASVVATMVSVGIVYGRPVIGRIADYIGPIHASILASWFVSLFSFAMWISCKNYATAIVFALFVGSLMGTIWLTMATINAEIIGLRKFGIGMSMSWIAVGGTGLVSPVIGMALKGDGPTNRIQYQHPAIFVGLCYFGAGLSLCILRGWIIARNKHADNCDTEDERLRVKVSIHDAIIEMLKFKVEQKLLFTWGQCFT</sequence>
<dbReference type="PROSITE" id="PS50850">
    <property type="entry name" value="MFS"/>
    <property type="match status" value="1"/>
</dbReference>
<name>A0A7D9GZA2_DEKBR</name>
<feature type="transmembrane region" description="Helical" evidence="3">
    <location>
        <begin position="236"/>
        <end position="254"/>
    </location>
</feature>
<feature type="transmembrane region" description="Helical" evidence="3">
    <location>
        <begin position="73"/>
        <end position="95"/>
    </location>
</feature>
<feature type="transmembrane region" description="Helical" evidence="3">
    <location>
        <begin position="163"/>
        <end position="183"/>
    </location>
</feature>
<evidence type="ECO:0000313" key="6">
    <source>
        <dbReference type="Proteomes" id="UP000478008"/>
    </source>
</evidence>
<protein>
    <submittedName>
        <fullName evidence="5">DEBR0S2_12508g1_1</fullName>
    </submittedName>
</protein>
<dbReference type="AlphaFoldDB" id="A0A7D9GZA2"/>
<dbReference type="Gene3D" id="1.20.1250.20">
    <property type="entry name" value="MFS general substrate transporter like domains"/>
    <property type="match status" value="2"/>
</dbReference>
<dbReference type="PANTHER" id="PTHR11360:SF315">
    <property type="entry name" value="TRANSPORTER MCH2-RELATED"/>
    <property type="match status" value="1"/>
</dbReference>
<accession>A0A7D9GZA2</accession>
<evidence type="ECO:0000313" key="5">
    <source>
        <dbReference type="EMBL" id="VUG17640.1"/>
    </source>
</evidence>
<keyword evidence="3" id="KW-1133">Transmembrane helix</keyword>
<dbReference type="GO" id="GO:0016020">
    <property type="term" value="C:membrane"/>
    <property type="evidence" value="ECO:0007669"/>
    <property type="project" value="UniProtKB-SubCell"/>
</dbReference>
<feature type="transmembrane region" description="Helical" evidence="3">
    <location>
        <begin position="274"/>
        <end position="292"/>
    </location>
</feature>
<evidence type="ECO:0000256" key="3">
    <source>
        <dbReference type="SAM" id="Phobius"/>
    </source>
</evidence>
<feature type="transmembrane region" description="Helical" evidence="3">
    <location>
        <begin position="30"/>
        <end position="53"/>
    </location>
</feature>
<dbReference type="InterPro" id="IPR050327">
    <property type="entry name" value="Proton-linked_MCT"/>
</dbReference>
<feature type="transmembrane region" description="Helical" evidence="3">
    <location>
        <begin position="132"/>
        <end position="151"/>
    </location>
</feature>
<dbReference type="PANTHER" id="PTHR11360">
    <property type="entry name" value="MONOCARBOXYLATE TRANSPORTER"/>
    <property type="match status" value="1"/>
</dbReference>
<keyword evidence="6" id="KW-1185">Reference proteome</keyword>
<dbReference type="GO" id="GO:0022857">
    <property type="term" value="F:transmembrane transporter activity"/>
    <property type="evidence" value="ECO:0007669"/>
    <property type="project" value="InterPro"/>
</dbReference>
<dbReference type="Proteomes" id="UP000478008">
    <property type="component" value="Unassembled WGS sequence"/>
</dbReference>
<feature type="transmembrane region" description="Helical" evidence="3">
    <location>
        <begin position="360"/>
        <end position="384"/>
    </location>
</feature>
<dbReference type="InterPro" id="IPR011701">
    <property type="entry name" value="MFS"/>
</dbReference>
<feature type="transmembrane region" description="Helical" evidence="3">
    <location>
        <begin position="396"/>
        <end position="417"/>
    </location>
</feature>
<keyword evidence="3" id="KW-0812">Transmembrane</keyword>
<evidence type="ECO:0000259" key="4">
    <source>
        <dbReference type="PROSITE" id="PS50850"/>
    </source>
</evidence>
<gene>
    <name evidence="5" type="primary">MCH2</name>
    <name evidence="5" type="ORF">DEBR0S2_12508G</name>
</gene>